<name>A0ACD4NWI5_9HYPH</name>
<gene>
    <name evidence="1" type="primary">mntR</name>
    <name evidence="1" type="ORF">OXU80_14085</name>
</gene>
<sequence length="163" mass="17885">MIRYILEQVGQEVGLTGRRDGEASIEAAAERFARVREANRSEVAEDYVEMIDDLLAQHGEARSADLAERFGVSPATVARTIQRLARAGLVESRPYRSIFLTPEGKRLATTIRQRHQVVLDFLLAIGVDPAAAEADAEGIEHHVGEGTLEAFRRFLDASGRSGV</sequence>
<dbReference type="Proteomes" id="UP001163223">
    <property type="component" value="Chromosome"/>
</dbReference>
<protein>
    <submittedName>
        <fullName evidence="1">Manganese-binding transcriptional regulator MntR</fullName>
    </submittedName>
</protein>
<keyword evidence="2" id="KW-1185">Reference proteome</keyword>
<organism evidence="1 2">
    <name type="scientific">Antarcticirhabdus aurantiaca</name>
    <dbReference type="NCBI Taxonomy" id="2606717"/>
    <lineage>
        <taxon>Bacteria</taxon>
        <taxon>Pseudomonadati</taxon>
        <taxon>Pseudomonadota</taxon>
        <taxon>Alphaproteobacteria</taxon>
        <taxon>Hyphomicrobiales</taxon>
        <taxon>Aurantimonadaceae</taxon>
        <taxon>Antarcticirhabdus</taxon>
    </lineage>
</organism>
<proteinExistence type="predicted"/>
<evidence type="ECO:0000313" key="1">
    <source>
        <dbReference type="EMBL" id="WAJ31259.1"/>
    </source>
</evidence>
<evidence type="ECO:0000313" key="2">
    <source>
        <dbReference type="Proteomes" id="UP001163223"/>
    </source>
</evidence>
<accession>A0ACD4NWI5</accession>
<reference evidence="1" key="1">
    <citation type="submission" date="2022-11" db="EMBL/GenBank/DDBJ databases">
        <title>beta-Carotene-producing bacterium, Jeongeuplla avenae sp. nov., alleviates the salt stress of Arabidopsis seedlings.</title>
        <authorList>
            <person name="Jiang L."/>
            <person name="Lee J."/>
        </authorList>
    </citation>
    <scope>NUCLEOTIDE SEQUENCE</scope>
    <source>
        <strain evidence="1">DY_R2A_6</strain>
    </source>
</reference>
<dbReference type="EMBL" id="CP113520">
    <property type="protein sequence ID" value="WAJ31259.1"/>
    <property type="molecule type" value="Genomic_DNA"/>
</dbReference>